<gene>
    <name evidence="2" type="ORF">CYCCA115_LOCUS3686</name>
</gene>
<protein>
    <submittedName>
        <fullName evidence="2">Uncharacterized protein</fullName>
    </submittedName>
</protein>
<proteinExistence type="predicted"/>
<name>A0AAD2CJW4_9STRA</name>
<dbReference type="EMBL" id="CAKOGP040000335">
    <property type="protein sequence ID" value="CAJ1934298.1"/>
    <property type="molecule type" value="Genomic_DNA"/>
</dbReference>
<evidence type="ECO:0000313" key="3">
    <source>
        <dbReference type="Proteomes" id="UP001295423"/>
    </source>
</evidence>
<sequence>MDEESQPAFHPSSRDANDRRVGSRRNVVYEQRTASIRMDSHPNAEDIDPRKMVMLPALAEDYYSAELEVFGWDGVLKTVLSGTRDRQSALKKLREHETTIVRELYTYISNQYARNVKLTIPAALVGQSVWFTRMRFNHGRLGDKWRRRDLLEDTSGTSKGFDDGFVSFSRCGHVDFPPPANRNVNMLPFIFGNKESLLDDLECYHSLIEQCPYMSEEIGKVGYLTVHESYVDATKAQRREGLHIESPGVFQDAPDKASFEPAVEHPWGAGMFYGPDRYEGGIFMASSVSNTSEVWDALVNKNCPGIVDKHGGCEHLRPIIGKGTKLRGGELIWMTDCTPHEALPQETSGYRQFFRVVSSNVSHWYEDHSTLNPKVDLPARVKVVEGNKFERM</sequence>
<evidence type="ECO:0000256" key="1">
    <source>
        <dbReference type="SAM" id="MobiDB-lite"/>
    </source>
</evidence>
<feature type="compositionally biased region" description="Basic and acidic residues" evidence="1">
    <location>
        <begin position="12"/>
        <end position="21"/>
    </location>
</feature>
<evidence type="ECO:0000313" key="2">
    <source>
        <dbReference type="EMBL" id="CAJ1934298.1"/>
    </source>
</evidence>
<organism evidence="2 3">
    <name type="scientific">Cylindrotheca closterium</name>
    <dbReference type="NCBI Taxonomy" id="2856"/>
    <lineage>
        <taxon>Eukaryota</taxon>
        <taxon>Sar</taxon>
        <taxon>Stramenopiles</taxon>
        <taxon>Ochrophyta</taxon>
        <taxon>Bacillariophyta</taxon>
        <taxon>Bacillariophyceae</taxon>
        <taxon>Bacillariophycidae</taxon>
        <taxon>Bacillariales</taxon>
        <taxon>Bacillariaceae</taxon>
        <taxon>Cylindrotheca</taxon>
    </lineage>
</organism>
<comment type="caution">
    <text evidence="2">The sequence shown here is derived from an EMBL/GenBank/DDBJ whole genome shotgun (WGS) entry which is preliminary data.</text>
</comment>
<accession>A0AAD2CJW4</accession>
<reference evidence="2" key="1">
    <citation type="submission" date="2023-08" db="EMBL/GenBank/DDBJ databases">
        <authorList>
            <person name="Audoor S."/>
            <person name="Bilcke G."/>
        </authorList>
    </citation>
    <scope>NUCLEOTIDE SEQUENCE</scope>
</reference>
<dbReference type="AlphaFoldDB" id="A0AAD2CJW4"/>
<feature type="region of interest" description="Disordered" evidence="1">
    <location>
        <begin position="1"/>
        <end position="25"/>
    </location>
</feature>
<keyword evidence="3" id="KW-1185">Reference proteome</keyword>
<dbReference type="Proteomes" id="UP001295423">
    <property type="component" value="Unassembled WGS sequence"/>
</dbReference>